<dbReference type="RefSeq" id="WP_170130398.1">
    <property type="nucleotide sequence ID" value="NZ_FMVW01000001.1"/>
</dbReference>
<name>A0A1G5MI35_AFIMA</name>
<gene>
    <name evidence="1" type="ORF">SAMN03080610_00650</name>
</gene>
<sequence length="55" mass="6269">MKRLWNALVPARTDHRAVFSEFAVRLLGAIAEQRWARHGNGAAGENGRPRFRVVR</sequence>
<evidence type="ECO:0000313" key="2">
    <source>
        <dbReference type="Proteomes" id="UP000199347"/>
    </source>
</evidence>
<dbReference type="STRING" id="1120955.SAMN03080610_00650"/>
<evidence type="ECO:0000313" key="1">
    <source>
        <dbReference type="EMBL" id="SCZ24149.1"/>
    </source>
</evidence>
<proteinExistence type="predicted"/>
<dbReference type="AlphaFoldDB" id="A0A1G5MI35"/>
<accession>A0A1G5MI35</accession>
<reference evidence="1 2" key="1">
    <citation type="submission" date="2016-10" db="EMBL/GenBank/DDBJ databases">
        <authorList>
            <person name="de Groot N.N."/>
        </authorList>
    </citation>
    <scope>NUCLEOTIDE SEQUENCE [LARGE SCALE GENOMIC DNA]</scope>
    <source>
        <strain evidence="1 2">DSM 2698</strain>
    </source>
</reference>
<dbReference type="EMBL" id="FMVW01000001">
    <property type="protein sequence ID" value="SCZ24149.1"/>
    <property type="molecule type" value="Genomic_DNA"/>
</dbReference>
<keyword evidence="2" id="KW-1185">Reference proteome</keyword>
<organism evidence="1 2">
    <name type="scientific">Afifella marina DSM 2698</name>
    <dbReference type="NCBI Taxonomy" id="1120955"/>
    <lineage>
        <taxon>Bacteria</taxon>
        <taxon>Pseudomonadati</taxon>
        <taxon>Pseudomonadota</taxon>
        <taxon>Alphaproteobacteria</taxon>
        <taxon>Hyphomicrobiales</taxon>
        <taxon>Afifellaceae</taxon>
        <taxon>Afifella</taxon>
    </lineage>
</organism>
<protein>
    <submittedName>
        <fullName evidence="1">Uncharacterized protein</fullName>
    </submittedName>
</protein>
<dbReference type="Proteomes" id="UP000199347">
    <property type="component" value="Unassembled WGS sequence"/>
</dbReference>